<dbReference type="PANTHER" id="PTHR42700">
    <property type="entry name" value="SULFATE ADENYLYLTRANSFERASE"/>
    <property type="match status" value="1"/>
</dbReference>
<dbReference type="GO" id="GO:0004781">
    <property type="term" value="F:sulfate adenylyltransferase (ATP) activity"/>
    <property type="evidence" value="ECO:0007669"/>
    <property type="project" value="TreeGrafter"/>
</dbReference>
<evidence type="ECO:0000313" key="10">
    <source>
        <dbReference type="EMBL" id="ACE86283.1"/>
    </source>
</evidence>
<dbReference type="GO" id="GO:0005524">
    <property type="term" value="F:ATP binding"/>
    <property type="evidence" value="ECO:0007669"/>
    <property type="project" value="UniProtKB-UniRule"/>
</dbReference>
<keyword evidence="5 7" id="KW-0547">Nucleotide-binding</keyword>
<dbReference type="AlphaFoldDB" id="B3PE89"/>
<dbReference type="Gene3D" id="3.40.50.300">
    <property type="entry name" value="P-loop containing nucleotide triphosphate hydrolases"/>
    <property type="match status" value="1"/>
</dbReference>
<comment type="pathway">
    <text evidence="2 7 8">Sulfur metabolism; hydrogen sulfide biosynthesis; sulfite from sulfate: step 2/3.</text>
</comment>
<dbReference type="InterPro" id="IPR002891">
    <property type="entry name" value="APS"/>
</dbReference>
<dbReference type="OrthoDB" id="9804504at2"/>
<keyword evidence="4 7" id="KW-0808">Transferase</keyword>
<dbReference type="GO" id="GO:0004020">
    <property type="term" value="F:adenylylsulfate kinase activity"/>
    <property type="evidence" value="ECO:0007669"/>
    <property type="project" value="UniProtKB-UniRule"/>
</dbReference>
<keyword evidence="7 8" id="KW-0418">Kinase</keyword>
<evidence type="ECO:0000256" key="7">
    <source>
        <dbReference type="HAMAP-Rule" id="MF_00065"/>
    </source>
</evidence>
<dbReference type="PANTHER" id="PTHR42700:SF3">
    <property type="entry name" value="BIFUNCTIONAL SAT_APS KINASE-RELATED"/>
    <property type="match status" value="1"/>
</dbReference>
<keyword evidence="6 7" id="KW-0067">ATP-binding</keyword>
<dbReference type="KEGG" id="cja:CJA_1599"/>
<dbReference type="InterPro" id="IPR050512">
    <property type="entry name" value="Sulf_AdTrans/APS_kinase"/>
</dbReference>
<evidence type="ECO:0000256" key="3">
    <source>
        <dbReference type="ARBA" id="ARBA00012121"/>
    </source>
</evidence>
<accession>B3PE89</accession>
<dbReference type="GO" id="GO:0070814">
    <property type="term" value="P:hydrogen sulfide biosynthetic process"/>
    <property type="evidence" value="ECO:0007669"/>
    <property type="project" value="UniProtKB-UniRule"/>
</dbReference>
<evidence type="ECO:0000256" key="2">
    <source>
        <dbReference type="ARBA" id="ARBA00004806"/>
    </source>
</evidence>
<comment type="catalytic activity">
    <reaction evidence="1 7 8">
        <text>adenosine 5'-phosphosulfate + ATP = 3'-phosphoadenylyl sulfate + ADP + H(+)</text>
        <dbReference type="Rhea" id="RHEA:24152"/>
        <dbReference type="ChEBI" id="CHEBI:15378"/>
        <dbReference type="ChEBI" id="CHEBI:30616"/>
        <dbReference type="ChEBI" id="CHEBI:58243"/>
        <dbReference type="ChEBI" id="CHEBI:58339"/>
        <dbReference type="ChEBI" id="CHEBI:456216"/>
        <dbReference type="EC" id="2.7.1.25"/>
    </reaction>
</comment>
<dbReference type="HAMAP" id="MF_00065">
    <property type="entry name" value="Adenylyl_sulf_kinase"/>
    <property type="match status" value="1"/>
</dbReference>
<feature type="domain" description="APS kinase" evidence="9">
    <location>
        <begin position="12"/>
        <end position="162"/>
    </location>
</feature>
<feature type="active site" description="Phosphoserine intermediate" evidence="7">
    <location>
        <position position="94"/>
    </location>
</feature>
<dbReference type="GO" id="GO:0005737">
    <property type="term" value="C:cytoplasm"/>
    <property type="evidence" value="ECO:0007669"/>
    <property type="project" value="TreeGrafter"/>
</dbReference>
<dbReference type="NCBIfam" id="NF003013">
    <property type="entry name" value="PRK03846.1"/>
    <property type="match status" value="1"/>
</dbReference>
<keyword evidence="11" id="KW-1185">Reference proteome</keyword>
<protein>
    <recommendedName>
        <fullName evidence="3 7">Adenylyl-sulfate kinase</fullName>
        <ecNumber evidence="3 7">2.7.1.25</ecNumber>
    </recommendedName>
    <alternativeName>
        <fullName evidence="7">APS kinase</fullName>
    </alternativeName>
    <alternativeName>
        <fullName evidence="7">ATP adenosine-5'-phosphosulfate 3'-phosphotransferase</fullName>
    </alternativeName>
    <alternativeName>
        <fullName evidence="7">Adenosine-5'-phosphosulfate kinase</fullName>
    </alternativeName>
</protein>
<dbReference type="NCBIfam" id="TIGR00455">
    <property type="entry name" value="apsK"/>
    <property type="match status" value="1"/>
</dbReference>
<keyword evidence="7" id="KW-0597">Phosphoprotein</keyword>
<dbReference type="EMBL" id="CP000934">
    <property type="protein sequence ID" value="ACE86283.1"/>
    <property type="molecule type" value="Genomic_DNA"/>
</dbReference>
<proteinExistence type="inferred from homology"/>
<dbReference type="InterPro" id="IPR059117">
    <property type="entry name" value="APS_kinase_dom"/>
</dbReference>
<evidence type="ECO:0000256" key="4">
    <source>
        <dbReference type="ARBA" id="ARBA00022679"/>
    </source>
</evidence>
<dbReference type="SUPFAM" id="SSF52540">
    <property type="entry name" value="P-loop containing nucleoside triphosphate hydrolases"/>
    <property type="match status" value="1"/>
</dbReference>
<evidence type="ECO:0000313" key="11">
    <source>
        <dbReference type="Proteomes" id="UP000001036"/>
    </source>
</evidence>
<organism evidence="10 11">
    <name type="scientific">Cellvibrio japonicus (strain Ueda107)</name>
    <name type="common">Pseudomonas fluorescens subsp. cellulosa</name>
    <dbReference type="NCBI Taxonomy" id="498211"/>
    <lineage>
        <taxon>Bacteria</taxon>
        <taxon>Pseudomonadati</taxon>
        <taxon>Pseudomonadota</taxon>
        <taxon>Gammaproteobacteria</taxon>
        <taxon>Cellvibrionales</taxon>
        <taxon>Cellvibrionaceae</taxon>
        <taxon>Cellvibrio</taxon>
    </lineage>
</organism>
<dbReference type="STRING" id="498211.CJA_1599"/>
<dbReference type="CDD" id="cd02027">
    <property type="entry name" value="APSK"/>
    <property type="match status" value="1"/>
</dbReference>
<comment type="similarity">
    <text evidence="7 8">Belongs to the APS kinase family.</text>
</comment>
<evidence type="ECO:0000256" key="5">
    <source>
        <dbReference type="ARBA" id="ARBA00022741"/>
    </source>
</evidence>
<dbReference type="eggNOG" id="COG0529">
    <property type="taxonomic scope" value="Bacteria"/>
</dbReference>
<dbReference type="GO" id="GO:0019379">
    <property type="term" value="P:sulfate assimilation, phosphoadenylyl sulfate reduction by phosphoadenylyl-sulfate reductase (thioredoxin)"/>
    <property type="evidence" value="ECO:0007669"/>
    <property type="project" value="TreeGrafter"/>
</dbReference>
<comment type="function">
    <text evidence="7 8">Catalyzes the synthesis of activated sulfate.</text>
</comment>
<sequence length="196" mass="21658">MTTPTSTSLPAQACVLWFTGLSGAGKSTTALAVQQALHAHRCANYLLDGDQLRQGLCRDLGFSAEAREENIRRIGEVAALMVDAGLITLVAAISPFQQMREQVRKRFAPGKFVEIFIDAPLAVCEARDPKGLYRRARAGEIRDFTGIDSRYEAPLAPELHIKTNQLAPQQAVEQIIHYLHQQHYLVATVTHPPTTR</sequence>
<evidence type="ECO:0000256" key="1">
    <source>
        <dbReference type="ARBA" id="ARBA00001823"/>
    </source>
</evidence>
<dbReference type="RefSeq" id="WP_012487223.1">
    <property type="nucleotide sequence ID" value="NC_010995.1"/>
</dbReference>
<dbReference type="UniPathway" id="UPA00140">
    <property type="reaction ID" value="UER00205"/>
</dbReference>
<evidence type="ECO:0000256" key="8">
    <source>
        <dbReference type="RuleBase" id="RU004347"/>
    </source>
</evidence>
<dbReference type="HOGENOM" id="CLU_046932_1_0_6"/>
<evidence type="ECO:0000256" key="6">
    <source>
        <dbReference type="ARBA" id="ARBA00022840"/>
    </source>
</evidence>
<dbReference type="InterPro" id="IPR027417">
    <property type="entry name" value="P-loop_NTPase"/>
</dbReference>
<dbReference type="Pfam" id="PF01583">
    <property type="entry name" value="APS_kinase"/>
    <property type="match status" value="1"/>
</dbReference>
<feature type="binding site" evidence="7">
    <location>
        <begin position="20"/>
        <end position="27"/>
    </location>
    <ligand>
        <name>ATP</name>
        <dbReference type="ChEBI" id="CHEBI:30616"/>
    </ligand>
</feature>
<dbReference type="GO" id="GO:0010134">
    <property type="term" value="P:sulfate assimilation via adenylyl sulfate reduction"/>
    <property type="evidence" value="ECO:0007669"/>
    <property type="project" value="TreeGrafter"/>
</dbReference>
<gene>
    <name evidence="7 10" type="primary">cysC</name>
    <name evidence="10" type="ordered locus">CJA_1599</name>
</gene>
<name>B3PE89_CELJU</name>
<dbReference type="EC" id="2.7.1.25" evidence="3 7"/>
<reference evidence="10 11" key="1">
    <citation type="journal article" date="2008" name="J. Bacteriol.">
        <title>Insights into plant cell wall degradation from the genome sequence of the soil bacterium Cellvibrio japonicus.</title>
        <authorList>
            <person name="Deboy R.T."/>
            <person name="Mongodin E.F."/>
            <person name="Fouts D.E."/>
            <person name="Tailford L.E."/>
            <person name="Khouri H."/>
            <person name="Emerson J.B."/>
            <person name="Mohamoud Y."/>
            <person name="Watkins K."/>
            <person name="Henrissat B."/>
            <person name="Gilbert H.J."/>
            <person name="Nelson K.E."/>
        </authorList>
    </citation>
    <scope>NUCLEOTIDE SEQUENCE [LARGE SCALE GENOMIC DNA]</scope>
    <source>
        <strain evidence="10 11">Ueda107</strain>
    </source>
</reference>
<dbReference type="Proteomes" id="UP000001036">
    <property type="component" value="Chromosome"/>
</dbReference>
<evidence type="ECO:0000259" key="9">
    <source>
        <dbReference type="Pfam" id="PF01583"/>
    </source>
</evidence>